<dbReference type="InterPro" id="IPR029057">
    <property type="entry name" value="PRTase-like"/>
</dbReference>
<evidence type="ECO:0000313" key="4">
    <source>
        <dbReference type="EMBL" id="VBB39676.1"/>
    </source>
</evidence>
<dbReference type="GO" id="GO:0016757">
    <property type="term" value="F:glycosyltransferase activity"/>
    <property type="evidence" value="ECO:0007669"/>
    <property type="project" value="UniProtKB-KW"/>
</dbReference>
<accession>A0A652ZV62</accession>
<reference evidence="4" key="1">
    <citation type="submission" date="2018-07" db="EMBL/GenBank/DDBJ databases">
        <authorList>
            <consortium name="Genoscope - CEA"/>
            <person name="William W."/>
        </authorList>
    </citation>
    <scope>NUCLEOTIDE SEQUENCE</scope>
    <source>
        <strain evidence="4">IK1</strain>
    </source>
</reference>
<evidence type="ECO:0000256" key="1">
    <source>
        <dbReference type="ARBA" id="ARBA00022676"/>
    </source>
</evidence>
<dbReference type="Pfam" id="PF00156">
    <property type="entry name" value="Pribosyltran"/>
    <property type="match status" value="1"/>
</dbReference>
<feature type="domain" description="Phosphoribosyltransferase" evidence="3">
    <location>
        <begin position="9"/>
        <end position="129"/>
    </location>
</feature>
<dbReference type="CDD" id="cd06223">
    <property type="entry name" value="PRTases_typeI"/>
    <property type="match status" value="1"/>
</dbReference>
<protein>
    <recommendedName>
        <fullName evidence="3">Phosphoribosyltransferase domain-containing protein</fullName>
    </recommendedName>
</protein>
<evidence type="ECO:0000259" key="3">
    <source>
        <dbReference type="Pfam" id="PF00156"/>
    </source>
</evidence>
<dbReference type="SUPFAM" id="SSF53271">
    <property type="entry name" value="PRTase-like"/>
    <property type="match status" value="1"/>
</dbReference>
<sequence>MEKRYFSYQQIHATARSMAQRISAANYKPDVIVAIGSGGFIPARILRTFLGAPILAVGIAYYDVHDKPSQFPRKLQWIEEAERQLAGRRILLVDEVDDSRVTLEYCIRELLRHHPESIAVAVIHNKNKPKRGQIPSEVALYIAGEELGDVWIVYPWDAKDIEEHDTHTGQNQA</sequence>
<proteinExistence type="predicted"/>
<dbReference type="PANTHER" id="PTHR43363">
    <property type="entry name" value="HYPOXANTHINE PHOSPHORIBOSYLTRANSFERASE"/>
    <property type="match status" value="1"/>
</dbReference>
<dbReference type="InterPro" id="IPR000836">
    <property type="entry name" value="PRTase_dom"/>
</dbReference>
<name>A0A652ZV62_9SPIR</name>
<dbReference type="Gene3D" id="3.40.50.2020">
    <property type="match status" value="1"/>
</dbReference>
<keyword evidence="2" id="KW-0808">Transferase</keyword>
<organism evidence="4">
    <name type="scientific">uncultured Spirochaetota bacterium</name>
    <dbReference type="NCBI Taxonomy" id="460511"/>
    <lineage>
        <taxon>Bacteria</taxon>
        <taxon>Pseudomonadati</taxon>
        <taxon>Spirochaetota</taxon>
        <taxon>environmental samples</taxon>
    </lineage>
</organism>
<dbReference type="PANTHER" id="PTHR43363:SF1">
    <property type="entry name" value="HYPOXANTHINE-GUANINE PHOSPHORIBOSYLTRANSFERASE"/>
    <property type="match status" value="1"/>
</dbReference>
<gene>
    <name evidence="4" type="ORF">TRIP_E210064</name>
</gene>
<evidence type="ECO:0000256" key="2">
    <source>
        <dbReference type="ARBA" id="ARBA00022679"/>
    </source>
</evidence>
<dbReference type="EMBL" id="UPXP01000014">
    <property type="protein sequence ID" value="VBB39676.1"/>
    <property type="molecule type" value="Genomic_DNA"/>
</dbReference>
<dbReference type="AlphaFoldDB" id="A0A652ZV62"/>
<keyword evidence="1" id="KW-0328">Glycosyltransferase</keyword>